<dbReference type="EMBL" id="RCHS01000813">
    <property type="protein sequence ID" value="RMX56726.1"/>
    <property type="molecule type" value="Genomic_DNA"/>
</dbReference>
<dbReference type="Proteomes" id="UP000275408">
    <property type="component" value="Unassembled WGS sequence"/>
</dbReference>
<keyword evidence="2" id="KW-0812">Transmembrane</keyword>
<dbReference type="InterPro" id="IPR001828">
    <property type="entry name" value="ANF_lig-bd_rcpt"/>
</dbReference>
<dbReference type="InterPro" id="IPR028082">
    <property type="entry name" value="Peripla_BP_I"/>
</dbReference>
<name>A0A3M6USS1_POCDA</name>
<feature type="non-terminal residue" evidence="7">
    <location>
        <position position="271"/>
    </location>
</feature>
<comment type="subcellular location">
    <subcellularLocation>
        <location evidence="1">Membrane</location>
    </subcellularLocation>
</comment>
<dbReference type="Pfam" id="PF01094">
    <property type="entry name" value="ANF_receptor"/>
    <property type="match status" value="1"/>
</dbReference>
<proteinExistence type="predicted"/>
<evidence type="ECO:0000256" key="4">
    <source>
        <dbReference type="ARBA" id="ARBA00023136"/>
    </source>
</evidence>
<evidence type="ECO:0000313" key="7">
    <source>
        <dbReference type="EMBL" id="RMX56726.1"/>
    </source>
</evidence>
<sequence length="271" mass="30878">MENVKVVILWLYENYQTKFFAEVQRQNLTGRVWILSEAHLTSTLPLKDILESSLGFQLHEFSDSGFKEYLKDVLVRERDNRSFLEWNDSTSEIWKLLRSKKCVHHQIQQCSKDLIKEIYSSVIPYTIDAVYALAHAIDISSRDFTSSNTGTLDKSPIANSLGMQKLLQRVSFDGLTGKIKFDQFGDRGSAHYDIFSFKEGPVGDIKSIEKVLAMIFAIERIINNTSLLSNISLGYDIRDHSGNLSKAVKLVYKLLTVDSCVNLSQNALRKK</sequence>
<dbReference type="Gene3D" id="3.40.50.2300">
    <property type="match status" value="3"/>
</dbReference>
<protein>
    <recommendedName>
        <fullName evidence="6">Receptor ligand binding region domain-containing protein</fullName>
    </recommendedName>
</protein>
<reference evidence="7 8" key="1">
    <citation type="journal article" date="2018" name="Sci. Rep.">
        <title>Comparative analysis of the Pocillopora damicornis genome highlights role of immune system in coral evolution.</title>
        <authorList>
            <person name="Cunning R."/>
            <person name="Bay R.A."/>
            <person name="Gillette P."/>
            <person name="Baker A.C."/>
            <person name="Traylor-Knowles N."/>
        </authorList>
    </citation>
    <scope>NUCLEOTIDE SEQUENCE [LARGE SCALE GENOMIC DNA]</scope>
    <source>
        <strain evidence="7">RSMAS</strain>
        <tissue evidence="7">Whole animal</tissue>
    </source>
</reference>
<dbReference type="AlphaFoldDB" id="A0A3M6USS1"/>
<keyword evidence="4" id="KW-0472">Membrane</keyword>
<evidence type="ECO:0000259" key="6">
    <source>
        <dbReference type="Pfam" id="PF01094"/>
    </source>
</evidence>
<organism evidence="7 8">
    <name type="scientific">Pocillopora damicornis</name>
    <name type="common">Cauliflower coral</name>
    <name type="synonym">Millepora damicornis</name>
    <dbReference type="NCBI Taxonomy" id="46731"/>
    <lineage>
        <taxon>Eukaryota</taxon>
        <taxon>Metazoa</taxon>
        <taxon>Cnidaria</taxon>
        <taxon>Anthozoa</taxon>
        <taxon>Hexacorallia</taxon>
        <taxon>Scleractinia</taxon>
        <taxon>Astrocoeniina</taxon>
        <taxon>Pocilloporidae</taxon>
        <taxon>Pocillopora</taxon>
    </lineage>
</organism>
<keyword evidence="5" id="KW-0325">Glycoprotein</keyword>
<keyword evidence="8" id="KW-1185">Reference proteome</keyword>
<gene>
    <name evidence="7" type="ORF">pdam_00023668</name>
</gene>
<accession>A0A3M6USS1</accession>
<evidence type="ECO:0000256" key="3">
    <source>
        <dbReference type="ARBA" id="ARBA00022989"/>
    </source>
</evidence>
<dbReference type="PANTHER" id="PTHR24060">
    <property type="entry name" value="METABOTROPIC GLUTAMATE RECEPTOR"/>
    <property type="match status" value="1"/>
</dbReference>
<feature type="domain" description="Receptor ligand binding region" evidence="6">
    <location>
        <begin position="3"/>
        <end position="198"/>
    </location>
</feature>
<keyword evidence="3" id="KW-1133">Transmembrane helix</keyword>
<evidence type="ECO:0000256" key="1">
    <source>
        <dbReference type="ARBA" id="ARBA00004370"/>
    </source>
</evidence>
<dbReference type="SUPFAM" id="SSF53822">
    <property type="entry name" value="Periplasmic binding protein-like I"/>
    <property type="match status" value="2"/>
</dbReference>
<dbReference type="InterPro" id="IPR050726">
    <property type="entry name" value="mGluR"/>
</dbReference>
<comment type="caution">
    <text evidence="7">The sequence shown here is derived from an EMBL/GenBank/DDBJ whole genome shotgun (WGS) entry which is preliminary data.</text>
</comment>
<evidence type="ECO:0000256" key="5">
    <source>
        <dbReference type="ARBA" id="ARBA00023180"/>
    </source>
</evidence>
<dbReference type="GO" id="GO:0016020">
    <property type="term" value="C:membrane"/>
    <property type="evidence" value="ECO:0007669"/>
    <property type="project" value="UniProtKB-SubCell"/>
</dbReference>
<evidence type="ECO:0000256" key="2">
    <source>
        <dbReference type="ARBA" id="ARBA00022692"/>
    </source>
</evidence>
<evidence type="ECO:0000313" key="8">
    <source>
        <dbReference type="Proteomes" id="UP000275408"/>
    </source>
</evidence>